<feature type="domain" description="FecR protein" evidence="1">
    <location>
        <begin position="124"/>
        <end position="214"/>
    </location>
</feature>
<dbReference type="Pfam" id="PF04773">
    <property type="entry name" value="FecR"/>
    <property type="match status" value="1"/>
</dbReference>
<dbReference type="AlphaFoldDB" id="Q2RUF5"/>
<name>Q2RUF5_RHORT</name>
<dbReference type="PANTHER" id="PTHR30273">
    <property type="entry name" value="PERIPLASMIC SIGNAL SENSOR AND SIGMA FACTOR ACTIVATOR FECR-RELATED"/>
    <property type="match status" value="1"/>
</dbReference>
<dbReference type="EMBL" id="CP000230">
    <property type="protein sequence ID" value="ABC22240.1"/>
    <property type="molecule type" value="Genomic_DNA"/>
</dbReference>
<dbReference type="STRING" id="269796.Rru_A1439"/>
<dbReference type="InterPro" id="IPR012373">
    <property type="entry name" value="Ferrdict_sens_TM"/>
</dbReference>
<dbReference type="HOGENOM" id="CLU_050192_0_1_5"/>
<dbReference type="InterPro" id="IPR032623">
    <property type="entry name" value="FecR_N"/>
</dbReference>
<dbReference type="Proteomes" id="UP000001929">
    <property type="component" value="Chromosome"/>
</dbReference>
<reference evidence="3 4" key="1">
    <citation type="journal article" date="2011" name="Stand. Genomic Sci.">
        <title>Complete genome sequence of Rhodospirillum rubrum type strain (S1).</title>
        <authorList>
            <person name="Munk A.C."/>
            <person name="Copeland A."/>
            <person name="Lucas S."/>
            <person name="Lapidus A."/>
            <person name="Del Rio T.G."/>
            <person name="Barry K."/>
            <person name="Detter J.C."/>
            <person name="Hammon N."/>
            <person name="Israni S."/>
            <person name="Pitluck S."/>
            <person name="Brettin T."/>
            <person name="Bruce D."/>
            <person name="Han C."/>
            <person name="Tapia R."/>
            <person name="Gilna P."/>
            <person name="Schmutz J."/>
            <person name="Larimer F."/>
            <person name="Land M."/>
            <person name="Kyrpides N.C."/>
            <person name="Mavromatis K."/>
            <person name="Richardson P."/>
            <person name="Rohde M."/>
            <person name="Goker M."/>
            <person name="Klenk H.P."/>
            <person name="Zhang Y."/>
            <person name="Roberts G.P."/>
            <person name="Reslewic S."/>
            <person name="Schwartz D.C."/>
        </authorList>
    </citation>
    <scope>NUCLEOTIDE SEQUENCE [LARGE SCALE GENOMIC DNA]</scope>
    <source>
        <strain evidence="4">ATCC 11170 / ATH 1.1.1 / DSM 467 / LMG 4362 / NCIMB 8255 / S1</strain>
    </source>
</reference>
<evidence type="ECO:0000259" key="2">
    <source>
        <dbReference type="Pfam" id="PF16220"/>
    </source>
</evidence>
<gene>
    <name evidence="3" type="ordered locus">Rru_A1439</name>
</gene>
<dbReference type="InterPro" id="IPR006860">
    <property type="entry name" value="FecR"/>
</dbReference>
<dbReference type="GO" id="GO:0016989">
    <property type="term" value="F:sigma factor antagonist activity"/>
    <property type="evidence" value="ECO:0007669"/>
    <property type="project" value="TreeGrafter"/>
</dbReference>
<proteinExistence type="predicted"/>
<feature type="domain" description="FecR N-terminal" evidence="2">
    <location>
        <begin position="19"/>
        <end position="58"/>
    </location>
</feature>
<evidence type="ECO:0000259" key="1">
    <source>
        <dbReference type="Pfam" id="PF04773"/>
    </source>
</evidence>
<dbReference type="KEGG" id="rru:Rru_A1439"/>
<dbReference type="PANTHER" id="PTHR30273:SF2">
    <property type="entry name" value="PROTEIN FECR"/>
    <property type="match status" value="1"/>
</dbReference>
<dbReference type="Gene3D" id="2.60.120.1440">
    <property type="match status" value="1"/>
</dbReference>
<dbReference type="Gene3D" id="3.55.50.30">
    <property type="match status" value="1"/>
</dbReference>
<dbReference type="EnsemblBacteria" id="ABC22240">
    <property type="protein sequence ID" value="ABC22240"/>
    <property type="gene ID" value="Rru_A1439"/>
</dbReference>
<evidence type="ECO:0000313" key="4">
    <source>
        <dbReference type="Proteomes" id="UP000001929"/>
    </source>
</evidence>
<sequence>MAGEGGGPGDGALPEKFLKQAAIWHARLREDDRHRKAFALWLGEDPRKAEAFRQTERLWAALEAPTAALATDGAALMVRRQRRPPIIWRRSAGRRVALAVVLALGLVLAPRGQGLIDSLRADDVTAPGERRSLVLADGSVVALNTDSALAVAMGGDHRRLRLFRGEAWFEVAHDARRPFVVETGDGTVTVTGTRFNLRIDEAGTRVSLSEGRVELSPAHAAGQVKILRPGEQAVVGKTAVGAIDTFDATAVTGWRRGQIVFYDTALRQVVAELNRYRRGPILLARRDLADLRVSGVFDVSDPEGVLAALTGTLPVRMTKVGGLLVVLR</sequence>
<keyword evidence="4" id="KW-1185">Reference proteome</keyword>
<dbReference type="PIRSF" id="PIRSF018266">
    <property type="entry name" value="FecR"/>
    <property type="match status" value="1"/>
</dbReference>
<protein>
    <submittedName>
        <fullName evidence="3">FecR</fullName>
    </submittedName>
</protein>
<dbReference type="PATRIC" id="fig|269796.9.peg.1509"/>
<dbReference type="Pfam" id="PF16220">
    <property type="entry name" value="DUF4880"/>
    <property type="match status" value="1"/>
</dbReference>
<evidence type="ECO:0000313" key="3">
    <source>
        <dbReference type="EMBL" id="ABC22240.1"/>
    </source>
</evidence>
<dbReference type="eggNOG" id="COG3712">
    <property type="taxonomic scope" value="Bacteria"/>
</dbReference>
<organism evidence="3 4">
    <name type="scientific">Rhodospirillum rubrum (strain ATCC 11170 / ATH 1.1.1 / DSM 467 / LMG 4362 / NCIMB 8255 / S1)</name>
    <dbReference type="NCBI Taxonomy" id="269796"/>
    <lineage>
        <taxon>Bacteria</taxon>
        <taxon>Pseudomonadati</taxon>
        <taxon>Pseudomonadota</taxon>
        <taxon>Alphaproteobacteria</taxon>
        <taxon>Rhodospirillales</taxon>
        <taxon>Rhodospirillaceae</taxon>
        <taxon>Rhodospirillum</taxon>
    </lineage>
</organism>
<dbReference type="PhylomeDB" id="Q2RUF5"/>
<accession>Q2RUF5</accession>